<dbReference type="RefSeq" id="XP_016990713.2">
    <property type="nucleotide sequence ID" value="XM_017135224.2"/>
</dbReference>
<protein>
    <recommendedName>
        <fullName evidence="2">rRNA 2'-O-methyltransferase fibrillarin</fullName>
    </recommendedName>
    <alternativeName>
        <fullName evidence="7">Histone-glutamine methyltransferase</fullName>
    </alternativeName>
</protein>
<evidence type="ECO:0000256" key="9">
    <source>
        <dbReference type="SAM" id="MobiDB-lite"/>
    </source>
</evidence>
<keyword evidence="4" id="KW-0489">Methyltransferase</keyword>
<dbReference type="OrthoDB" id="7863475at2759"/>
<evidence type="ECO:0000256" key="1">
    <source>
        <dbReference type="ARBA" id="ARBA00010632"/>
    </source>
</evidence>
<dbReference type="Pfam" id="PF01269">
    <property type="entry name" value="Fibrillarin"/>
    <property type="match status" value="1"/>
</dbReference>
<evidence type="ECO:0000256" key="6">
    <source>
        <dbReference type="ARBA" id="ARBA00022884"/>
    </source>
</evidence>
<dbReference type="SMART" id="SM01206">
    <property type="entry name" value="Fibrillarin"/>
    <property type="match status" value="1"/>
</dbReference>
<evidence type="ECO:0000256" key="3">
    <source>
        <dbReference type="ARBA" id="ARBA00022552"/>
    </source>
</evidence>
<dbReference type="OMA" id="CEFRVWS"/>
<sequence>MSKETNSRRRPRPNKPRGGGAPAKSTQFEPQKIAAKTTAKTANKTSIRAPNHNSSKISNKDLANISDKISAKDIELNEGTPLEPQDKVQNQVKAQIEGQIQCQEIKVESKIIIENTNGIEPHRHYGVFLSRDRFDAIQLLTRNTSSSTDDYGEHRIVSDFRGKRCEFRAWSPFQSKLAAGIMGGASELHLRSGSKVLYLGAGFGRSVSHISDIVGESGVVYAVEQGPWASRQLAALASRRPNIEPVIEDATMPYKYRHQVPACIDIIFSDLPQSEQVRSLMLNARHFLKPDGHFVAYFQASNLSGGVSNKEAFATECQLLKEQQLEPIEQVLLEPFKPGYALVVGVSTRKNVS</sequence>
<dbReference type="GO" id="GO:0003723">
    <property type="term" value="F:RNA binding"/>
    <property type="evidence" value="ECO:0007669"/>
    <property type="project" value="UniProtKB-KW"/>
</dbReference>
<dbReference type="GeneID" id="108052749"/>
<dbReference type="SUPFAM" id="SSF53335">
    <property type="entry name" value="S-adenosyl-L-methionine-dependent methyltransferases"/>
    <property type="match status" value="1"/>
</dbReference>
<evidence type="ECO:0000256" key="7">
    <source>
        <dbReference type="ARBA" id="ARBA00032245"/>
    </source>
</evidence>
<dbReference type="GO" id="GO:1990259">
    <property type="term" value="F:histone H2AQ104 methyltransferase activity"/>
    <property type="evidence" value="ECO:0007669"/>
    <property type="project" value="TreeGrafter"/>
</dbReference>
<reference evidence="10" key="1">
    <citation type="submission" date="2025-08" db="UniProtKB">
        <authorList>
            <consortium name="RefSeq"/>
        </authorList>
    </citation>
    <scope>IDENTIFICATION</scope>
</reference>
<dbReference type="GO" id="GO:0015030">
    <property type="term" value="C:Cajal body"/>
    <property type="evidence" value="ECO:0007669"/>
    <property type="project" value="TreeGrafter"/>
</dbReference>
<dbReference type="GO" id="GO:0000494">
    <property type="term" value="P:box C/D sno(s)RNA 3'-end processing"/>
    <property type="evidence" value="ECO:0007669"/>
    <property type="project" value="TreeGrafter"/>
</dbReference>
<dbReference type="InterPro" id="IPR000692">
    <property type="entry name" value="Fibrillarin"/>
</dbReference>
<gene>
    <name evidence="10" type="primary">LOC108052749</name>
</gene>
<comment type="catalytic activity">
    <reaction evidence="8">
        <text>L-glutaminyl-[histone H2A] + S-adenosyl-L-methionine = N(5)-methyl-L-glutaminyl-[histone H2A] + S-adenosyl-L-homocysteine + H(+)</text>
        <dbReference type="Rhea" id="RHEA:50904"/>
        <dbReference type="Rhea" id="RHEA-COMP:12837"/>
        <dbReference type="Rhea" id="RHEA-COMP:12839"/>
        <dbReference type="ChEBI" id="CHEBI:15378"/>
        <dbReference type="ChEBI" id="CHEBI:30011"/>
        <dbReference type="ChEBI" id="CHEBI:57856"/>
        <dbReference type="ChEBI" id="CHEBI:59789"/>
        <dbReference type="ChEBI" id="CHEBI:61891"/>
    </reaction>
</comment>
<dbReference type="Gene3D" id="3.40.50.150">
    <property type="entry name" value="Vaccinia Virus protein VP39"/>
    <property type="match status" value="1"/>
</dbReference>
<dbReference type="RefSeq" id="XP_016990713.1">
    <property type="nucleotide sequence ID" value="XM_017135224.1"/>
</dbReference>
<feature type="compositionally biased region" description="Low complexity" evidence="9">
    <location>
        <begin position="32"/>
        <end position="45"/>
    </location>
</feature>
<dbReference type="PANTHER" id="PTHR10335">
    <property type="entry name" value="RRNA 2-O-METHYLTRANSFERASE FIBRILLARIN"/>
    <property type="match status" value="1"/>
</dbReference>
<dbReference type="PRINTS" id="PR00052">
    <property type="entry name" value="FIBRILLARIN"/>
</dbReference>
<dbReference type="GO" id="GO:0008649">
    <property type="term" value="F:rRNA methyltransferase activity"/>
    <property type="evidence" value="ECO:0007669"/>
    <property type="project" value="TreeGrafter"/>
</dbReference>
<dbReference type="AlphaFoldDB" id="A0A6P4FST5"/>
<evidence type="ECO:0000256" key="5">
    <source>
        <dbReference type="ARBA" id="ARBA00022679"/>
    </source>
</evidence>
<dbReference type="InterPro" id="IPR029063">
    <property type="entry name" value="SAM-dependent_MTases_sf"/>
</dbReference>
<keyword evidence="6" id="KW-0694">RNA-binding</keyword>
<evidence type="ECO:0000256" key="4">
    <source>
        <dbReference type="ARBA" id="ARBA00022603"/>
    </source>
</evidence>
<accession>A0A6P4FST5</accession>
<comment type="similarity">
    <text evidence="1">Belongs to the methyltransferase superfamily. Fibrillarin family.</text>
</comment>
<evidence type="ECO:0000256" key="2">
    <source>
        <dbReference type="ARBA" id="ARBA00015190"/>
    </source>
</evidence>
<dbReference type="Gene3D" id="3.30.200.20">
    <property type="entry name" value="Phosphorylase Kinase, domain 1"/>
    <property type="match status" value="1"/>
</dbReference>
<evidence type="ECO:0000256" key="8">
    <source>
        <dbReference type="ARBA" id="ARBA00047568"/>
    </source>
</evidence>
<evidence type="ECO:0000313" key="10">
    <source>
        <dbReference type="RefSeq" id="XP_016990713.1"/>
    </source>
</evidence>
<dbReference type="NCBIfam" id="NF003276">
    <property type="entry name" value="PRK04266.1-2"/>
    <property type="match status" value="1"/>
</dbReference>
<proteinExistence type="inferred from homology"/>
<feature type="region of interest" description="Disordered" evidence="9">
    <location>
        <begin position="1"/>
        <end position="60"/>
    </location>
</feature>
<dbReference type="PANTHER" id="PTHR10335:SF17">
    <property type="entry name" value="FIBRILLARIN"/>
    <property type="match status" value="1"/>
</dbReference>
<organism evidence="10">
    <name type="scientific">Drosophila rhopaloa</name>
    <name type="common">Fruit fly</name>
    <dbReference type="NCBI Taxonomy" id="1041015"/>
    <lineage>
        <taxon>Eukaryota</taxon>
        <taxon>Metazoa</taxon>
        <taxon>Ecdysozoa</taxon>
        <taxon>Arthropoda</taxon>
        <taxon>Hexapoda</taxon>
        <taxon>Insecta</taxon>
        <taxon>Pterygota</taxon>
        <taxon>Neoptera</taxon>
        <taxon>Endopterygota</taxon>
        <taxon>Diptera</taxon>
        <taxon>Brachycera</taxon>
        <taxon>Muscomorpha</taxon>
        <taxon>Ephydroidea</taxon>
        <taxon>Drosophilidae</taxon>
        <taxon>Drosophila</taxon>
        <taxon>Sophophora</taxon>
    </lineage>
</organism>
<dbReference type="GO" id="GO:0031428">
    <property type="term" value="C:box C/D methylation guide snoRNP complex"/>
    <property type="evidence" value="ECO:0007669"/>
    <property type="project" value="TreeGrafter"/>
</dbReference>
<keyword evidence="3" id="KW-0698">rRNA processing</keyword>
<feature type="compositionally biased region" description="Polar residues" evidence="9">
    <location>
        <begin position="46"/>
        <end position="57"/>
    </location>
</feature>
<keyword evidence="5" id="KW-0808">Transferase</keyword>
<dbReference type="GO" id="GO:0032040">
    <property type="term" value="C:small-subunit processome"/>
    <property type="evidence" value="ECO:0007669"/>
    <property type="project" value="TreeGrafter"/>
</dbReference>
<name>A0A6P4FST5_DRORH</name>